<evidence type="ECO:0000256" key="8">
    <source>
        <dbReference type="ARBA" id="ARBA00022982"/>
    </source>
</evidence>
<feature type="transmembrane region" description="Helical" evidence="12">
    <location>
        <begin position="127"/>
        <end position="145"/>
    </location>
</feature>
<dbReference type="GO" id="GO:0005886">
    <property type="term" value="C:plasma membrane"/>
    <property type="evidence" value="ECO:0007669"/>
    <property type="project" value="UniProtKB-SubCell"/>
</dbReference>
<evidence type="ECO:0000256" key="9">
    <source>
        <dbReference type="ARBA" id="ARBA00022989"/>
    </source>
</evidence>
<evidence type="ECO:0000256" key="1">
    <source>
        <dbReference type="ARBA" id="ARBA00004651"/>
    </source>
</evidence>
<organism evidence="13 14">
    <name type="scientific">Dactylosporangium matsuzakiense</name>
    <dbReference type="NCBI Taxonomy" id="53360"/>
    <lineage>
        <taxon>Bacteria</taxon>
        <taxon>Bacillati</taxon>
        <taxon>Actinomycetota</taxon>
        <taxon>Actinomycetes</taxon>
        <taxon>Micromonosporales</taxon>
        <taxon>Micromonosporaceae</taxon>
        <taxon>Dactylosporangium</taxon>
    </lineage>
</organism>
<evidence type="ECO:0000256" key="10">
    <source>
        <dbReference type="ARBA" id="ARBA00023004"/>
    </source>
</evidence>
<reference evidence="13" key="1">
    <citation type="journal article" date="2014" name="Int. J. Syst. Evol. Microbiol.">
        <title>Complete genome sequence of Corynebacterium casei LMG S-19264T (=DSM 44701T), isolated from a smear-ripened cheese.</title>
        <authorList>
            <consortium name="US DOE Joint Genome Institute (JGI-PGF)"/>
            <person name="Walter F."/>
            <person name="Albersmeier A."/>
            <person name="Kalinowski J."/>
            <person name="Ruckert C."/>
        </authorList>
    </citation>
    <scope>NUCLEOTIDE SEQUENCE</scope>
    <source>
        <strain evidence="13">VKM Ac-1321</strain>
    </source>
</reference>
<evidence type="ECO:0000256" key="4">
    <source>
        <dbReference type="ARBA" id="ARBA00022475"/>
    </source>
</evidence>
<dbReference type="GO" id="GO:0009055">
    <property type="term" value="F:electron transfer activity"/>
    <property type="evidence" value="ECO:0007669"/>
    <property type="project" value="UniProtKB-UniRule"/>
</dbReference>
<feature type="transmembrane region" description="Helical" evidence="12">
    <location>
        <begin position="285"/>
        <end position="309"/>
    </location>
</feature>
<comment type="similarity">
    <text evidence="2 12">Belongs to the cytochrome ubiquinol oxidase subunit 1 family.</text>
</comment>
<keyword evidence="6 12" id="KW-0812">Transmembrane</keyword>
<keyword evidence="10 12" id="KW-0408">Iron</keyword>
<evidence type="ECO:0000313" key="13">
    <source>
        <dbReference type="EMBL" id="GLL01309.1"/>
    </source>
</evidence>
<comment type="caution">
    <text evidence="13">The sequence shown here is derived from an EMBL/GenBank/DDBJ whole genome shotgun (WGS) entry which is preliminary data.</text>
</comment>
<evidence type="ECO:0000256" key="7">
    <source>
        <dbReference type="ARBA" id="ARBA00022723"/>
    </source>
</evidence>
<keyword evidence="7 12" id="KW-0479">Metal-binding</keyword>
<proteinExistence type="inferred from homology"/>
<evidence type="ECO:0000256" key="11">
    <source>
        <dbReference type="ARBA" id="ARBA00023136"/>
    </source>
</evidence>
<dbReference type="GO" id="GO:0046872">
    <property type="term" value="F:metal ion binding"/>
    <property type="evidence" value="ECO:0007669"/>
    <property type="project" value="UniProtKB-UniRule"/>
</dbReference>
<evidence type="ECO:0000313" key="14">
    <source>
        <dbReference type="Proteomes" id="UP001143480"/>
    </source>
</evidence>
<feature type="transmembrane region" description="Helical" evidence="12">
    <location>
        <begin position="20"/>
        <end position="41"/>
    </location>
</feature>
<feature type="transmembrane region" description="Helical" evidence="12">
    <location>
        <begin position="321"/>
        <end position="343"/>
    </location>
</feature>
<dbReference type="GO" id="GO:0019646">
    <property type="term" value="P:aerobic electron transport chain"/>
    <property type="evidence" value="ECO:0007669"/>
    <property type="project" value="InterPro"/>
</dbReference>
<evidence type="ECO:0000256" key="6">
    <source>
        <dbReference type="ARBA" id="ARBA00022692"/>
    </source>
</evidence>
<keyword evidence="3 12" id="KW-0813">Transport</keyword>
<keyword evidence="11 12" id="KW-0472">Membrane</keyword>
<evidence type="ECO:0000256" key="5">
    <source>
        <dbReference type="ARBA" id="ARBA00022617"/>
    </source>
</evidence>
<feature type="transmembrane region" description="Helical" evidence="12">
    <location>
        <begin position="223"/>
        <end position="243"/>
    </location>
</feature>
<evidence type="ECO:0000256" key="3">
    <source>
        <dbReference type="ARBA" id="ARBA00022448"/>
    </source>
</evidence>
<keyword evidence="4 12" id="KW-1003">Cell membrane</keyword>
<sequence>MSALEYARMQFGLTASLHFTFVMVTLGLVVLVAVMQTRFVVTGQDVYGRMARFWGRLYAINYAVGIATGLVMEFEIGLNWSGLSRLAGDVFGAPLALETLVAFVLESTLLGMWIFGWGWLGKRLHLALIWATAATALLSAFWVMVSNAFLQRPVGYAIDAGGTARLTGFGALLTNSALWFALVHAVAATIVAGGVLVAGVSAWRLRRSLTRPDHELFRRSLRLGIRVGLIGTFFTIGFGYAQFGWIGSSQPMKMAGGGERALERQAEMVQRFGPGNYLVSDNVGAALGFMVMVANLLFLILVVAQVLTYRDVLIRKRWARPVSWLLTALIPIPVLAALAGWFVREEGRQPWAVYGLLRTADAVSPMSAGALRLSTFLFSALVIALALADWWLLARAAARKPGGDPDAAFGQEDDGVRIDRQEVTV</sequence>
<dbReference type="RefSeq" id="WP_261963409.1">
    <property type="nucleotide sequence ID" value="NZ_BAAAXA010000003.1"/>
</dbReference>
<feature type="transmembrane region" description="Helical" evidence="12">
    <location>
        <begin position="177"/>
        <end position="203"/>
    </location>
</feature>
<dbReference type="Pfam" id="PF01654">
    <property type="entry name" value="Cyt_bd_oxida_I"/>
    <property type="match status" value="2"/>
</dbReference>
<evidence type="ECO:0000256" key="2">
    <source>
        <dbReference type="ARBA" id="ARBA00009819"/>
    </source>
</evidence>
<dbReference type="PANTHER" id="PTHR30365:SF15">
    <property type="entry name" value="CYTOCHROME BD UBIQUINOL OXIDASE SUBUNIT 1"/>
    <property type="match status" value="1"/>
</dbReference>
<gene>
    <name evidence="13" type="primary">cydA_1</name>
    <name evidence="13" type="ORF">GCM10017581_030500</name>
</gene>
<dbReference type="PANTHER" id="PTHR30365">
    <property type="entry name" value="CYTOCHROME D UBIQUINOL OXIDASE"/>
    <property type="match status" value="1"/>
</dbReference>
<dbReference type="GO" id="GO:0070069">
    <property type="term" value="C:cytochrome complex"/>
    <property type="evidence" value="ECO:0007669"/>
    <property type="project" value="UniProtKB-UniRule"/>
</dbReference>
<protein>
    <submittedName>
        <fullName evidence="13">Cytochrome ubiquinol oxidase subunit I</fullName>
    </submittedName>
</protein>
<feature type="transmembrane region" description="Helical" evidence="12">
    <location>
        <begin position="91"/>
        <end position="115"/>
    </location>
</feature>
<feature type="transmembrane region" description="Helical" evidence="12">
    <location>
        <begin position="53"/>
        <end position="71"/>
    </location>
</feature>
<accession>A0A9W6KIU1</accession>
<dbReference type="GO" id="GO:0016682">
    <property type="term" value="F:oxidoreductase activity, acting on diphenols and related substances as donors, oxygen as acceptor"/>
    <property type="evidence" value="ECO:0007669"/>
    <property type="project" value="TreeGrafter"/>
</dbReference>
<keyword evidence="5 12" id="KW-0349">Heme</keyword>
<keyword evidence="8 12" id="KW-0249">Electron transport</keyword>
<keyword evidence="14" id="KW-1185">Reference proteome</keyword>
<dbReference type="EMBL" id="BSFP01000014">
    <property type="protein sequence ID" value="GLL01309.1"/>
    <property type="molecule type" value="Genomic_DNA"/>
</dbReference>
<dbReference type="GO" id="GO:0020037">
    <property type="term" value="F:heme binding"/>
    <property type="evidence" value="ECO:0007669"/>
    <property type="project" value="TreeGrafter"/>
</dbReference>
<dbReference type="InterPro" id="IPR002585">
    <property type="entry name" value="Cyt-d_ubiquinol_oxidase_su_1"/>
</dbReference>
<dbReference type="PIRSF" id="PIRSF006446">
    <property type="entry name" value="Cyt_quinol_oxidase_1"/>
    <property type="match status" value="1"/>
</dbReference>
<comment type="subcellular location">
    <subcellularLocation>
        <location evidence="1">Cell membrane</location>
        <topology evidence="1">Multi-pass membrane protein</topology>
    </subcellularLocation>
</comment>
<dbReference type="Proteomes" id="UP001143480">
    <property type="component" value="Unassembled WGS sequence"/>
</dbReference>
<feature type="transmembrane region" description="Helical" evidence="12">
    <location>
        <begin position="373"/>
        <end position="393"/>
    </location>
</feature>
<reference evidence="13" key="2">
    <citation type="submission" date="2023-01" db="EMBL/GenBank/DDBJ databases">
        <authorList>
            <person name="Sun Q."/>
            <person name="Evtushenko L."/>
        </authorList>
    </citation>
    <scope>NUCLEOTIDE SEQUENCE</scope>
    <source>
        <strain evidence="13">VKM Ac-1321</strain>
    </source>
</reference>
<name>A0A9W6KIU1_9ACTN</name>
<dbReference type="AlphaFoldDB" id="A0A9W6KIU1"/>
<keyword evidence="9 12" id="KW-1133">Transmembrane helix</keyword>
<evidence type="ECO:0000256" key="12">
    <source>
        <dbReference type="PIRNR" id="PIRNR006446"/>
    </source>
</evidence>